<name>J9GTH9_9ZZZZ</name>
<protein>
    <submittedName>
        <fullName evidence="2">Membrane protein</fullName>
    </submittedName>
</protein>
<feature type="transmembrane region" description="Helical" evidence="1">
    <location>
        <begin position="81"/>
        <end position="99"/>
    </location>
</feature>
<dbReference type="AlphaFoldDB" id="J9GTH9"/>
<keyword evidence="1" id="KW-0472">Membrane</keyword>
<keyword evidence="1" id="KW-0812">Transmembrane</keyword>
<dbReference type="EMBL" id="AMCI01002096">
    <property type="protein sequence ID" value="EJX03640.1"/>
    <property type="molecule type" value="Genomic_DNA"/>
</dbReference>
<feature type="transmembrane region" description="Helical" evidence="1">
    <location>
        <begin position="12"/>
        <end position="31"/>
    </location>
</feature>
<keyword evidence="1" id="KW-1133">Transmembrane helix</keyword>
<organism evidence="2">
    <name type="scientific">gut metagenome</name>
    <dbReference type="NCBI Taxonomy" id="749906"/>
    <lineage>
        <taxon>unclassified sequences</taxon>
        <taxon>metagenomes</taxon>
        <taxon>organismal metagenomes</taxon>
    </lineage>
</organism>
<accession>J9GTH9</accession>
<comment type="caution">
    <text evidence="2">The sequence shown here is derived from an EMBL/GenBank/DDBJ whole genome shotgun (WGS) entry which is preliminary data.</text>
</comment>
<proteinExistence type="predicted"/>
<evidence type="ECO:0000256" key="1">
    <source>
        <dbReference type="SAM" id="Phobius"/>
    </source>
</evidence>
<evidence type="ECO:0000313" key="2">
    <source>
        <dbReference type="EMBL" id="EJX03640.1"/>
    </source>
</evidence>
<sequence>MIAKPPASLTSFDSLISVPRPAMLVAMVTVLFKPAKATISASFWCNLAFNTLCCILRIVSIRLNSSDISTDVVPTNTGRPAFVSFTISSITALYFSRFVL</sequence>
<feature type="transmembrane region" description="Helical" evidence="1">
    <location>
        <begin position="43"/>
        <end position="61"/>
    </location>
</feature>
<reference evidence="2" key="1">
    <citation type="journal article" date="2012" name="PLoS ONE">
        <title>Gene sets for utilization of primary and secondary nutrition supplies in the distal gut of endangered iberian lynx.</title>
        <authorList>
            <person name="Alcaide M."/>
            <person name="Messina E."/>
            <person name="Richter M."/>
            <person name="Bargiela R."/>
            <person name="Peplies J."/>
            <person name="Huws S.A."/>
            <person name="Newbold C.J."/>
            <person name="Golyshin P.N."/>
            <person name="Simon M.A."/>
            <person name="Lopez G."/>
            <person name="Yakimov M.M."/>
            <person name="Ferrer M."/>
        </authorList>
    </citation>
    <scope>NUCLEOTIDE SEQUENCE</scope>
</reference>
<gene>
    <name evidence="2" type="ORF">EVA_08256</name>
</gene>